<gene>
    <name evidence="1" type="ORF">NQ317_013470</name>
</gene>
<comment type="caution">
    <text evidence="1">The sequence shown here is derived from an EMBL/GenBank/DDBJ whole genome shotgun (WGS) entry which is preliminary data.</text>
</comment>
<proteinExistence type="predicted"/>
<dbReference type="EMBL" id="JAPWTJ010001165">
    <property type="protein sequence ID" value="KAJ8973476.1"/>
    <property type="molecule type" value="Genomic_DNA"/>
</dbReference>
<accession>A0ABQ9J5S0</accession>
<organism evidence="1 2">
    <name type="scientific">Molorchus minor</name>
    <dbReference type="NCBI Taxonomy" id="1323400"/>
    <lineage>
        <taxon>Eukaryota</taxon>
        <taxon>Metazoa</taxon>
        <taxon>Ecdysozoa</taxon>
        <taxon>Arthropoda</taxon>
        <taxon>Hexapoda</taxon>
        <taxon>Insecta</taxon>
        <taxon>Pterygota</taxon>
        <taxon>Neoptera</taxon>
        <taxon>Endopterygota</taxon>
        <taxon>Coleoptera</taxon>
        <taxon>Polyphaga</taxon>
        <taxon>Cucujiformia</taxon>
        <taxon>Chrysomeloidea</taxon>
        <taxon>Cerambycidae</taxon>
        <taxon>Lamiinae</taxon>
        <taxon>Monochamini</taxon>
        <taxon>Molorchus</taxon>
    </lineage>
</organism>
<dbReference type="Proteomes" id="UP001162164">
    <property type="component" value="Unassembled WGS sequence"/>
</dbReference>
<keyword evidence="2" id="KW-1185">Reference proteome</keyword>
<sequence>MIPPHNAFLVIRNISVSAFWNRSRSWRVARGVSEGNLVKLRSTYSLTGPISSTRIVVVE</sequence>
<evidence type="ECO:0000313" key="2">
    <source>
        <dbReference type="Proteomes" id="UP001162164"/>
    </source>
</evidence>
<name>A0ABQ9J5S0_9CUCU</name>
<protein>
    <submittedName>
        <fullName evidence="1">Uncharacterized protein</fullName>
    </submittedName>
</protein>
<evidence type="ECO:0000313" key="1">
    <source>
        <dbReference type="EMBL" id="KAJ8973476.1"/>
    </source>
</evidence>
<reference evidence="1" key="1">
    <citation type="journal article" date="2023" name="Insect Mol. Biol.">
        <title>Genome sequencing provides insights into the evolution of gene families encoding plant cell wall-degrading enzymes in longhorned beetles.</title>
        <authorList>
            <person name="Shin N.R."/>
            <person name="Okamura Y."/>
            <person name="Kirsch R."/>
            <person name="Pauchet Y."/>
        </authorList>
    </citation>
    <scope>NUCLEOTIDE SEQUENCE</scope>
    <source>
        <strain evidence="1">MMC_N1</strain>
    </source>
</reference>